<evidence type="ECO:0008006" key="5">
    <source>
        <dbReference type="Google" id="ProtNLM"/>
    </source>
</evidence>
<name>A0A8H3DK11_9AGAM</name>
<feature type="compositionally biased region" description="Polar residues" evidence="1">
    <location>
        <begin position="29"/>
        <end position="40"/>
    </location>
</feature>
<evidence type="ECO:0000256" key="1">
    <source>
        <dbReference type="SAM" id="MobiDB-lite"/>
    </source>
</evidence>
<dbReference type="PANTHER" id="PTHR37848:SF1">
    <property type="entry name" value="SUN DOMAIN-CONTAINING PROTEIN"/>
    <property type="match status" value="1"/>
</dbReference>
<feature type="region of interest" description="Disordered" evidence="1">
    <location>
        <begin position="29"/>
        <end position="80"/>
    </location>
</feature>
<dbReference type="Proteomes" id="UP000663843">
    <property type="component" value="Unassembled WGS sequence"/>
</dbReference>
<dbReference type="AlphaFoldDB" id="A0A8H3DK11"/>
<dbReference type="EMBL" id="CAJMWT010008221">
    <property type="protein sequence ID" value="CAE6531573.1"/>
    <property type="molecule type" value="Genomic_DNA"/>
</dbReference>
<accession>A0A8H3DK11</accession>
<evidence type="ECO:0000313" key="3">
    <source>
        <dbReference type="EMBL" id="CAE6531573.1"/>
    </source>
</evidence>
<keyword evidence="2" id="KW-0812">Transmembrane</keyword>
<proteinExistence type="predicted"/>
<keyword evidence="2" id="KW-1133">Transmembrane helix</keyword>
<feature type="transmembrane region" description="Helical" evidence="2">
    <location>
        <begin position="354"/>
        <end position="372"/>
    </location>
</feature>
<comment type="caution">
    <text evidence="3">The sequence shown here is derived from an EMBL/GenBank/DDBJ whole genome shotgun (WGS) entry which is preliminary data.</text>
</comment>
<evidence type="ECO:0000256" key="2">
    <source>
        <dbReference type="SAM" id="Phobius"/>
    </source>
</evidence>
<evidence type="ECO:0000313" key="4">
    <source>
        <dbReference type="Proteomes" id="UP000663843"/>
    </source>
</evidence>
<gene>
    <name evidence="3" type="ORF">RDB_LOCUS179513</name>
</gene>
<organism evidence="3 4">
    <name type="scientific">Rhizoctonia solani</name>
    <dbReference type="NCBI Taxonomy" id="456999"/>
    <lineage>
        <taxon>Eukaryota</taxon>
        <taxon>Fungi</taxon>
        <taxon>Dikarya</taxon>
        <taxon>Basidiomycota</taxon>
        <taxon>Agaricomycotina</taxon>
        <taxon>Agaricomycetes</taxon>
        <taxon>Cantharellales</taxon>
        <taxon>Ceratobasidiaceae</taxon>
        <taxon>Rhizoctonia</taxon>
    </lineage>
</organism>
<sequence length="517" mass="58496">MIAGAQPPSSAHAAPRQTKSTTIMHLDTTTEGSPALSTHPMTVIDDPDKKDPNAYLDSGPSDERSRLLGEGTSSSAQPLEMVPGYEELEADLPPEFHPYQAEYEVASSGDIYSHDHHLNEDGEALYQFLLSHAKVPPNFLLKCRGTHPETRVRHVTRTETVDGRSVTRTEPEMYTETVIDFDFTIDISHHLRQLPPVLWTVPDDEPTYRGRMKREVLTDAMSGVRRVSNRILQAGKHWREQREKWGLPPWLSMADQSDTVRRVTPADESIPTRSELTLRQWADRYCASNQSMKSFKFRKVVYGWNIDALTQVVRATIQRAFYARSPTITVQFTTSASEIDIRPSSTFSRALSKTWVVVLLWISLIYPFIWLYNRFHGGRWEVAGSAFPLRTWKHCEDSIPGESAETYRRRTFKEVTGDVASLTSQRSEGTDDRILTETPNGVSQLVGTAERDWFLTWESTIIHCVSARVREAAPIITPYGLHTAALLDDLRPPIVDRFASLGLPRDHQYSGFADLGI</sequence>
<protein>
    <recommendedName>
        <fullName evidence="5">Transmembrane protein</fullName>
    </recommendedName>
</protein>
<keyword evidence="2" id="KW-0472">Membrane</keyword>
<reference evidence="3" key="1">
    <citation type="submission" date="2021-01" db="EMBL/GenBank/DDBJ databases">
        <authorList>
            <person name="Kaushik A."/>
        </authorList>
    </citation>
    <scope>NUCLEOTIDE SEQUENCE</scope>
    <source>
        <strain evidence="3">AG2-2IIIB</strain>
    </source>
</reference>
<dbReference type="PANTHER" id="PTHR37848">
    <property type="entry name" value="EXPRESSED PROTEIN"/>
    <property type="match status" value="1"/>
</dbReference>